<organism evidence="2 3">
    <name type="scientific">Microthyrium microscopicum</name>
    <dbReference type="NCBI Taxonomy" id="703497"/>
    <lineage>
        <taxon>Eukaryota</taxon>
        <taxon>Fungi</taxon>
        <taxon>Dikarya</taxon>
        <taxon>Ascomycota</taxon>
        <taxon>Pezizomycotina</taxon>
        <taxon>Dothideomycetes</taxon>
        <taxon>Dothideomycetes incertae sedis</taxon>
        <taxon>Microthyriales</taxon>
        <taxon>Microthyriaceae</taxon>
        <taxon>Microthyrium</taxon>
    </lineage>
</organism>
<keyword evidence="1" id="KW-1133">Transmembrane helix</keyword>
<protein>
    <submittedName>
        <fullName evidence="2">Uncharacterized protein</fullName>
    </submittedName>
</protein>
<dbReference type="AlphaFoldDB" id="A0A6A6UE61"/>
<dbReference type="Proteomes" id="UP000799302">
    <property type="component" value="Unassembled WGS sequence"/>
</dbReference>
<keyword evidence="3" id="KW-1185">Reference proteome</keyword>
<keyword evidence="1" id="KW-0472">Membrane</keyword>
<feature type="transmembrane region" description="Helical" evidence="1">
    <location>
        <begin position="29"/>
        <end position="46"/>
    </location>
</feature>
<sequence>MTGLPYFNEEGHSSGFGFQKCWDFGLETVPTYFPFACATSIGFLILRDTELDMMAQIGAEVGPFLLSSRSQEY</sequence>
<gene>
    <name evidence="2" type="ORF">BT63DRAFT_455743</name>
</gene>
<evidence type="ECO:0000313" key="2">
    <source>
        <dbReference type="EMBL" id="KAF2669757.1"/>
    </source>
</evidence>
<dbReference type="EMBL" id="MU004235">
    <property type="protein sequence ID" value="KAF2669757.1"/>
    <property type="molecule type" value="Genomic_DNA"/>
</dbReference>
<evidence type="ECO:0000256" key="1">
    <source>
        <dbReference type="SAM" id="Phobius"/>
    </source>
</evidence>
<proteinExistence type="predicted"/>
<keyword evidence="1" id="KW-0812">Transmembrane</keyword>
<evidence type="ECO:0000313" key="3">
    <source>
        <dbReference type="Proteomes" id="UP000799302"/>
    </source>
</evidence>
<name>A0A6A6UE61_9PEZI</name>
<reference evidence="2" key="1">
    <citation type="journal article" date="2020" name="Stud. Mycol.">
        <title>101 Dothideomycetes genomes: a test case for predicting lifestyles and emergence of pathogens.</title>
        <authorList>
            <person name="Haridas S."/>
            <person name="Albert R."/>
            <person name="Binder M."/>
            <person name="Bloem J."/>
            <person name="Labutti K."/>
            <person name="Salamov A."/>
            <person name="Andreopoulos B."/>
            <person name="Baker S."/>
            <person name="Barry K."/>
            <person name="Bills G."/>
            <person name="Bluhm B."/>
            <person name="Cannon C."/>
            <person name="Castanera R."/>
            <person name="Culley D."/>
            <person name="Daum C."/>
            <person name="Ezra D."/>
            <person name="Gonzalez J."/>
            <person name="Henrissat B."/>
            <person name="Kuo A."/>
            <person name="Liang C."/>
            <person name="Lipzen A."/>
            <person name="Lutzoni F."/>
            <person name="Magnuson J."/>
            <person name="Mondo S."/>
            <person name="Nolan M."/>
            <person name="Ohm R."/>
            <person name="Pangilinan J."/>
            <person name="Park H.-J."/>
            <person name="Ramirez L."/>
            <person name="Alfaro M."/>
            <person name="Sun H."/>
            <person name="Tritt A."/>
            <person name="Yoshinaga Y."/>
            <person name="Zwiers L.-H."/>
            <person name="Turgeon B."/>
            <person name="Goodwin S."/>
            <person name="Spatafora J."/>
            <person name="Crous P."/>
            <person name="Grigoriev I."/>
        </authorList>
    </citation>
    <scope>NUCLEOTIDE SEQUENCE</scope>
    <source>
        <strain evidence="2">CBS 115976</strain>
    </source>
</reference>
<accession>A0A6A6UE61</accession>